<dbReference type="InterPro" id="IPR050903">
    <property type="entry name" value="Bact_Chemotaxis_MeTrfase"/>
</dbReference>
<dbReference type="InterPro" id="IPR022642">
    <property type="entry name" value="CheR_C"/>
</dbReference>
<organism evidence="8 9">
    <name type="scientific">Igneacidithiobacillus copahuensis</name>
    <dbReference type="NCBI Taxonomy" id="2724909"/>
    <lineage>
        <taxon>Bacteria</taxon>
        <taxon>Pseudomonadati</taxon>
        <taxon>Pseudomonadota</taxon>
        <taxon>Acidithiobacillia</taxon>
        <taxon>Acidithiobacillales</taxon>
        <taxon>Acidithiobacillaceae</taxon>
        <taxon>Igneacidithiobacillus</taxon>
    </lineage>
</organism>
<accession>A0AAE2YRH6</accession>
<evidence type="ECO:0000256" key="6">
    <source>
        <dbReference type="PIRSR" id="PIRSR000410-1"/>
    </source>
</evidence>
<reference evidence="8" key="1">
    <citation type="journal article" date="2021" name="ISME J.">
        <title>Genomic evolution of the class Acidithiobacillia: deep-branching Proteobacteria living in extreme acidic conditions.</title>
        <authorList>
            <person name="Moya-Beltran A."/>
            <person name="Beard S."/>
            <person name="Rojas-Villalobos C."/>
            <person name="Issotta F."/>
            <person name="Gallardo Y."/>
            <person name="Ulloa R."/>
            <person name="Giaveno A."/>
            <person name="Degli Esposti M."/>
            <person name="Johnson D.B."/>
            <person name="Quatrini R."/>
        </authorList>
    </citation>
    <scope>NUCLEOTIDE SEQUENCE</scope>
    <source>
        <strain evidence="8">VAN18-1</strain>
    </source>
</reference>
<dbReference type="SUPFAM" id="SSF53335">
    <property type="entry name" value="S-adenosyl-L-methionine-dependent methyltransferases"/>
    <property type="match status" value="1"/>
</dbReference>
<feature type="binding site" evidence="6">
    <location>
        <begin position="201"/>
        <end position="202"/>
    </location>
    <ligand>
        <name>S-adenosyl-L-methionine</name>
        <dbReference type="ChEBI" id="CHEBI:59789"/>
    </ligand>
</feature>
<evidence type="ECO:0000259" key="7">
    <source>
        <dbReference type="PROSITE" id="PS50123"/>
    </source>
</evidence>
<feature type="binding site" evidence="6">
    <location>
        <position position="120"/>
    </location>
    <ligand>
        <name>S-adenosyl-L-methionine</name>
        <dbReference type="ChEBI" id="CHEBI:59789"/>
    </ligand>
</feature>
<dbReference type="InterPro" id="IPR026024">
    <property type="entry name" value="Chemotaxis_MeTrfase_CheR"/>
</dbReference>
<evidence type="ECO:0000256" key="1">
    <source>
        <dbReference type="ARBA" id="ARBA00001541"/>
    </source>
</evidence>
<dbReference type="InterPro" id="IPR000780">
    <property type="entry name" value="CheR_MeTrfase"/>
</dbReference>
<dbReference type="PANTHER" id="PTHR24422">
    <property type="entry name" value="CHEMOTAXIS PROTEIN METHYLTRANSFERASE"/>
    <property type="match status" value="1"/>
</dbReference>
<dbReference type="AlphaFoldDB" id="A0AAE2YRH6"/>
<dbReference type="EC" id="2.1.1.80" evidence="5"/>
<evidence type="ECO:0000313" key="8">
    <source>
        <dbReference type="EMBL" id="MBU2788713.1"/>
    </source>
</evidence>
<feature type="binding site" evidence="6">
    <location>
        <position position="80"/>
    </location>
    <ligand>
        <name>S-adenosyl-L-methionine</name>
        <dbReference type="ChEBI" id="CHEBI:59789"/>
    </ligand>
</feature>
<evidence type="ECO:0000256" key="2">
    <source>
        <dbReference type="ARBA" id="ARBA00022603"/>
    </source>
</evidence>
<dbReference type="PANTHER" id="PTHR24422:SF26">
    <property type="entry name" value="CHEMOTAXIS PROTEIN METHYLTRANSFERASE"/>
    <property type="match status" value="1"/>
</dbReference>
<dbReference type="GO" id="GO:0032259">
    <property type="term" value="P:methylation"/>
    <property type="evidence" value="ECO:0007669"/>
    <property type="project" value="UniProtKB-KW"/>
</dbReference>
<dbReference type="RefSeq" id="WP_215870833.1">
    <property type="nucleotide sequence ID" value="NZ_JAAXYO010000155.1"/>
</dbReference>
<feature type="domain" description="CheR-type methyltransferase" evidence="7">
    <location>
        <begin position="15"/>
        <end position="272"/>
    </location>
</feature>
<gene>
    <name evidence="8" type="ORF">HFQ13_10975</name>
</gene>
<evidence type="ECO:0000313" key="9">
    <source>
        <dbReference type="Proteomes" id="UP001197378"/>
    </source>
</evidence>
<dbReference type="PIRSF" id="PIRSF000410">
    <property type="entry name" value="CheR"/>
    <property type="match status" value="1"/>
</dbReference>
<name>A0AAE2YRH6_9PROT</name>
<evidence type="ECO:0000256" key="3">
    <source>
        <dbReference type="ARBA" id="ARBA00022679"/>
    </source>
</evidence>
<dbReference type="Proteomes" id="UP001197378">
    <property type="component" value="Unassembled WGS sequence"/>
</dbReference>
<proteinExistence type="predicted"/>
<dbReference type="PRINTS" id="PR00996">
    <property type="entry name" value="CHERMTFRASE"/>
</dbReference>
<dbReference type="InterPro" id="IPR029063">
    <property type="entry name" value="SAM-dependent_MTases_sf"/>
</dbReference>
<dbReference type="GO" id="GO:0008983">
    <property type="term" value="F:protein-glutamate O-methyltransferase activity"/>
    <property type="evidence" value="ECO:0007669"/>
    <property type="project" value="UniProtKB-EC"/>
</dbReference>
<protein>
    <recommendedName>
        <fullName evidence="5">Chemotaxis protein methyltransferase</fullName>
        <ecNumber evidence="5">2.1.1.80</ecNumber>
    </recommendedName>
</protein>
<feature type="binding site" evidence="6">
    <location>
        <position position="143"/>
    </location>
    <ligand>
        <name>S-adenosyl-L-methionine</name>
        <dbReference type="ChEBI" id="CHEBI:59789"/>
    </ligand>
</feature>
<dbReference type="SUPFAM" id="SSF47757">
    <property type="entry name" value="Chemotaxis receptor methyltransferase CheR, N-terminal domain"/>
    <property type="match status" value="1"/>
</dbReference>
<comment type="caution">
    <text evidence="8">The sequence shown here is derived from an EMBL/GenBank/DDBJ whole genome shotgun (WGS) entry which is preliminary data.</text>
</comment>
<evidence type="ECO:0000256" key="5">
    <source>
        <dbReference type="PIRNR" id="PIRNR000410"/>
    </source>
</evidence>
<dbReference type="Gene3D" id="1.10.155.10">
    <property type="entry name" value="Chemotaxis receptor methyltransferase CheR, N-terminal domain"/>
    <property type="match status" value="1"/>
</dbReference>
<dbReference type="PROSITE" id="PS50123">
    <property type="entry name" value="CHER"/>
    <property type="match status" value="1"/>
</dbReference>
<dbReference type="CDD" id="cd02440">
    <property type="entry name" value="AdoMet_MTases"/>
    <property type="match status" value="1"/>
</dbReference>
<keyword evidence="4 5" id="KW-0949">S-adenosyl-L-methionine</keyword>
<dbReference type="EMBL" id="JAAXYO010000155">
    <property type="protein sequence ID" value="MBU2788713.1"/>
    <property type="molecule type" value="Genomic_DNA"/>
</dbReference>
<evidence type="ECO:0000256" key="4">
    <source>
        <dbReference type="ARBA" id="ARBA00022691"/>
    </source>
</evidence>
<dbReference type="InterPro" id="IPR036804">
    <property type="entry name" value="CheR_N_sf"/>
</dbReference>
<feature type="binding site" evidence="6">
    <location>
        <begin position="218"/>
        <end position="219"/>
    </location>
    <ligand>
        <name>S-adenosyl-L-methionine</name>
        <dbReference type="ChEBI" id="CHEBI:59789"/>
    </ligand>
</feature>
<feature type="binding site" evidence="6">
    <location>
        <position position="86"/>
    </location>
    <ligand>
        <name>S-adenosyl-L-methionine</name>
        <dbReference type="ChEBI" id="CHEBI:59789"/>
    </ligand>
</feature>
<feature type="binding site" evidence="6">
    <location>
        <position position="82"/>
    </location>
    <ligand>
        <name>S-adenosyl-L-methionine</name>
        <dbReference type="ChEBI" id="CHEBI:59789"/>
    </ligand>
</feature>
<keyword evidence="9" id="KW-1185">Reference proteome</keyword>
<keyword evidence="2 5" id="KW-0489">Methyltransferase</keyword>
<sequence>MSKPSDSAGVVPTLQEYQKLQQFLFSQAGITLGPGKQAMLAGRLGKRLRALNLPSFSAYLQHLSSDAAERQLAVDLLTTNETYFFREPKHFAFLSEIAIPEFHAQQKVRIWSAACSSGEEPYSIAMVLAERRGPRPWEVLGSDISQSVLQSARAGQYPLARAEKVPRSYLQRFCLKGIGAREGTLQIDAALRQRVQFQQINLITALGSGDDFDMIWLRNVLIYFDTETKVAICQKLLQKLRPGGYFLVGHSESLQGMIGGLEMVQAAVYRKR</sequence>
<dbReference type="Pfam" id="PF03705">
    <property type="entry name" value="CheR_N"/>
    <property type="match status" value="1"/>
</dbReference>
<comment type="catalytic activity">
    <reaction evidence="1 5">
        <text>L-glutamyl-[protein] + S-adenosyl-L-methionine = [protein]-L-glutamate 5-O-methyl ester + S-adenosyl-L-homocysteine</text>
        <dbReference type="Rhea" id="RHEA:24452"/>
        <dbReference type="Rhea" id="RHEA-COMP:10208"/>
        <dbReference type="Rhea" id="RHEA-COMP:10311"/>
        <dbReference type="ChEBI" id="CHEBI:29973"/>
        <dbReference type="ChEBI" id="CHEBI:57856"/>
        <dbReference type="ChEBI" id="CHEBI:59789"/>
        <dbReference type="ChEBI" id="CHEBI:82795"/>
        <dbReference type="EC" id="2.1.1.80"/>
    </reaction>
</comment>
<keyword evidence="3 5" id="KW-0808">Transferase</keyword>
<comment type="function">
    <text evidence="5">Methylation of the membrane-bound methyl-accepting chemotaxis proteins (MCP) to form gamma-glutamyl methyl ester residues in MCP.</text>
</comment>
<dbReference type="InterPro" id="IPR022641">
    <property type="entry name" value="CheR_N"/>
</dbReference>
<dbReference type="SMART" id="SM00138">
    <property type="entry name" value="MeTrc"/>
    <property type="match status" value="1"/>
</dbReference>
<dbReference type="Pfam" id="PF01739">
    <property type="entry name" value="CheR"/>
    <property type="match status" value="1"/>
</dbReference>
<dbReference type="Gene3D" id="3.40.50.150">
    <property type="entry name" value="Vaccinia Virus protein VP39"/>
    <property type="match status" value="1"/>
</dbReference>